<sequence length="297" mass="33506">MTPRSRKGLLIGLLIALVFGLGWTFQRQAVKLHNTEESYALPARFQKDQNGIMVFCYHRVVKGTVPTQIAQKLSNNSQLHEFNVPASEFAAQMKELHDNHVKIISSEQMTQMVASHQPIKGKYAVLSFDDIDRSVLDNAVPVMKKYNFPFTAFVITGNTGQYREGSQMATWSQIKAAKKLMGDKMTLGLHTHNLHHLTAKMEPVFMQPHYLGKFERDFHLSAKELKAHTGVTANAFAYPYGGGTTQINNFLAHQQLNWVATLDSGIVTSQTNLNETPRLIVNHESWPSIIKWLKTSK</sequence>
<keyword evidence="2" id="KW-0732">Signal</keyword>
<organism evidence="4 5">
    <name type="scientific">Levilactobacillus tongjiangensis</name>
    <dbReference type="NCBI Taxonomy" id="2486023"/>
    <lineage>
        <taxon>Bacteria</taxon>
        <taxon>Bacillati</taxon>
        <taxon>Bacillota</taxon>
        <taxon>Bacilli</taxon>
        <taxon>Lactobacillales</taxon>
        <taxon>Lactobacillaceae</taxon>
        <taxon>Levilactobacillus</taxon>
    </lineage>
</organism>
<dbReference type="EMBL" id="JBHSSK010000014">
    <property type="protein sequence ID" value="MFC6206851.1"/>
    <property type="molecule type" value="Genomic_DNA"/>
</dbReference>
<dbReference type="Proteomes" id="UP001596254">
    <property type="component" value="Unassembled WGS sequence"/>
</dbReference>
<dbReference type="PANTHER" id="PTHR34216">
    <property type="match status" value="1"/>
</dbReference>
<reference evidence="5" key="1">
    <citation type="journal article" date="2019" name="Int. J. Syst. Evol. Microbiol.">
        <title>The Global Catalogue of Microorganisms (GCM) 10K type strain sequencing project: providing services to taxonomists for standard genome sequencing and annotation.</title>
        <authorList>
            <consortium name="The Broad Institute Genomics Platform"/>
            <consortium name="The Broad Institute Genome Sequencing Center for Infectious Disease"/>
            <person name="Wu L."/>
            <person name="Ma J."/>
        </authorList>
    </citation>
    <scope>NUCLEOTIDE SEQUENCE [LARGE SCALE GENOMIC DNA]</scope>
    <source>
        <strain evidence="5">CCM 8905</strain>
    </source>
</reference>
<dbReference type="PROSITE" id="PS51677">
    <property type="entry name" value="NODB"/>
    <property type="match status" value="1"/>
</dbReference>
<keyword evidence="5" id="KW-1185">Reference proteome</keyword>
<evidence type="ECO:0000313" key="4">
    <source>
        <dbReference type="EMBL" id="MFC6206851.1"/>
    </source>
</evidence>
<evidence type="ECO:0000256" key="1">
    <source>
        <dbReference type="ARBA" id="ARBA00004613"/>
    </source>
</evidence>
<accession>A0ABW1SQN2</accession>
<dbReference type="InterPro" id="IPR051398">
    <property type="entry name" value="Polysacch_Deacetylase"/>
</dbReference>
<feature type="domain" description="NodB homology" evidence="3">
    <location>
        <begin position="122"/>
        <end position="297"/>
    </location>
</feature>
<dbReference type="InterPro" id="IPR002509">
    <property type="entry name" value="NODB_dom"/>
</dbReference>
<dbReference type="InterPro" id="IPR011330">
    <property type="entry name" value="Glyco_hydro/deAcase_b/a-brl"/>
</dbReference>
<dbReference type="SUPFAM" id="SSF88713">
    <property type="entry name" value="Glycoside hydrolase/deacetylase"/>
    <property type="match status" value="1"/>
</dbReference>
<name>A0ABW1SQN2_9LACO</name>
<evidence type="ECO:0000313" key="5">
    <source>
        <dbReference type="Proteomes" id="UP001596254"/>
    </source>
</evidence>
<comment type="caution">
    <text evidence="4">The sequence shown here is derived from an EMBL/GenBank/DDBJ whole genome shotgun (WGS) entry which is preliminary data.</text>
</comment>
<protein>
    <submittedName>
        <fullName evidence="4">Polysaccharide deacetylase family protein</fullName>
    </submittedName>
</protein>
<comment type="subcellular location">
    <subcellularLocation>
        <location evidence="1">Secreted</location>
    </subcellularLocation>
</comment>
<dbReference type="Gene3D" id="3.20.20.370">
    <property type="entry name" value="Glycoside hydrolase/deacetylase"/>
    <property type="match status" value="1"/>
</dbReference>
<evidence type="ECO:0000256" key="2">
    <source>
        <dbReference type="ARBA" id="ARBA00022729"/>
    </source>
</evidence>
<dbReference type="Pfam" id="PF01522">
    <property type="entry name" value="Polysacc_deac_1"/>
    <property type="match status" value="1"/>
</dbReference>
<dbReference type="PANTHER" id="PTHR34216:SF3">
    <property type="entry name" value="POLY-BETA-1,6-N-ACETYL-D-GLUCOSAMINE N-DEACETYLASE"/>
    <property type="match status" value="1"/>
</dbReference>
<proteinExistence type="predicted"/>
<dbReference type="RefSeq" id="WP_125693491.1">
    <property type="nucleotide sequence ID" value="NZ_JBHSSK010000014.1"/>
</dbReference>
<gene>
    <name evidence="4" type="ORF">ACFP1G_05080</name>
</gene>
<evidence type="ECO:0000259" key="3">
    <source>
        <dbReference type="PROSITE" id="PS51677"/>
    </source>
</evidence>